<dbReference type="PATRIC" id="fig|447.4.peg.2067"/>
<dbReference type="AlphaFoldDB" id="A0A0W0RQM7"/>
<dbReference type="OrthoDB" id="737122at2"/>
<keyword evidence="2" id="KW-1185">Reference proteome</keyword>
<evidence type="ECO:0000313" key="2">
    <source>
        <dbReference type="Proteomes" id="UP000054695"/>
    </source>
</evidence>
<dbReference type="RefSeq" id="WP_058459573.1">
    <property type="nucleotide sequence ID" value="NZ_CAAAIY010000010.1"/>
</dbReference>
<gene>
    <name evidence="1" type="ORF">Lboz_1939</name>
</gene>
<evidence type="ECO:0000313" key="1">
    <source>
        <dbReference type="EMBL" id="KTC73293.1"/>
    </source>
</evidence>
<reference evidence="1 2" key="1">
    <citation type="submission" date="2015-11" db="EMBL/GenBank/DDBJ databases">
        <title>Genomic analysis of 38 Legionella species identifies large and diverse effector repertoires.</title>
        <authorList>
            <person name="Burstein D."/>
            <person name="Amaro F."/>
            <person name="Zusman T."/>
            <person name="Lifshitz Z."/>
            <person name="Cohen O."/>
            <person name="Gilbert J.A."/>
            <person name="Pupko T."/>
            <person name="Shuman H.A."/>
            <person name="Segal G."/>
        </authorList>
    </citation>
    <scope>NUCLEOTIDE SEQUENCE [LARGE SCALE GENOMIC DNA]</scope>
    <source>
        <strain evidence="1 2">WIGA</strain>
    </source>
</reference>
<accession>A0A0W0RQM7</accession>
<dbReference type="EMBL" id="LNXU01000019">
    <property type="protein sequence ID" value="KTC73293.1"/>
    <property type="molecule type" value="Genomic_DNA"/>
</dbReference>
<dbReference type="Proteomes" id="UP000054695">
    <property type="component" value="Unassembled WGS sequence"/>
</dbReference>
<sequence length="385" mass="41730">MSTKKICAALEAGTHCIDASSLSKDQILKYENSARGAIVNRKLDDGTEGMVARALHQVLEPQKGNSGQFKLIDATNLPAQDLPPAKRPALRVTLKEALFNAQWFTQYEMPASATDGSSNAFGGFGTIQMPSSDSLSIPVINALYASDEFLAAYGVKLVHLTESTSIDFGTSHDLMLFRYDVHAQYFDKYIKTPKGGGVYLETHNDFPHLAIPLHPSCGGSYTVARKVKENEYAIVSIKVSYGWGLVIAPGAIHDDATLTGPYIIGLTTNVDPTHVNTALMRTKDGGIMDAVLTTPSTACLSGDGVTSISQCKAQMFMQFKIGRKDNLEMIARSADKRPAEERIKILAYLKTLPADTLSEIRHLSDTAQEAYDHTCGLVLAHVSSI</sequence>
<organism evidence="1 2">
    <name type="scientific">Legionella bozemanae</name>
    <name type="common">Fluoribacter bozemanae</name>
    <dbReference type="NCBI Taxonomy" id="447"/>
    <lineage>
        <taxon>Bacteria</taxon>
        <taxon>Pseudomonadati</taxon>
        <taxon>Pseudomonadota</taxon>
        <taxon>Gammaproteobacteria</taxon>
        <taxon>Legionellales</taxon>
        <taxon>Legionellaceae</taxon>
        <taxon>Legionella</taxon>
    </lineage>
</organism>
<comment type="caution">
    <text evidence="1">The sequence shown here is derived from an EMBL/GenBank/DDBJ whole genome shotgun (WGS) entry which is preliminary data.</text>
</comment>
<proteinExistence type="predicted"/>
<name>A0A0W0RQM7_LEGBO</name>
<protein>
    <submittedName>
        <fullName evidence="1">Uncharacterized protein</fullName>
    </submittedName>
</protein>